<protein>
    <submittedName>
        <fullName evidence="1">Uncharacterized protein</fullName>
    </submittedName>
</protein>
<gene>
    <name evidence="1" type="ORF">RHMOL_Rhmol07G0231500</name>
</gene>
<reference evidence="1" key="1">
    <citation type="submission" date="2022-02" db="EMBL/GenBank/DDBJ databases">
        <title>Plant Genome Project.</title>
        <authorList>
            <person name="Zhang R.-G."/>
        </authorList>
    </citation>
    <scope>NUCLEOTIDE SEQUENCE</scope>
    <source>
        <strain evidence="1">AT1</strain>
    </source>
</reference>
<keyword evidence="2" id="KW-1185">Reference proteome</keyword>
<dbReference type="Proteomes" id="UP001062846">
    <property type="component" value="Chromosome 7"/>
</dbReference>
<dbReference type="EMBL" id="CM046394">
    <property type="protein sequence ID" value="KAI8547903.1"/>
    <property type="molecule type" value="Genomic_DNA"/>
</dbReference>
<accession>A0ACC0N5P7</accession>
<sequence length="456" mass="50623">MEFRDMLAINAMFSMLPTFDHQEFELYPNRRKGFDPLGFITAVLTMVGVFVPLIFREMHKSQGPALLICGTRLWGRVSYQKSFLAALELPVTFLATVIATLLMGTTVGRPIAIELRYVAPIFSGAMMASLVWFLDQWKRNVLARALGIRSIPVVERENLLIFNRISTTYLYLNGVMLVAIIFIGVVPWWISIIAIGIPGVIGGLILFYHLNCPGICKSSAGNGELVASRLDLAPAIAGKDIVRNVISGVKLIMFELSVGKIIRVHDVNAQVVGVGLTTTCLLMNERIPLTVPNSLLLKLWIHDQHQFFITLRKRMMAKEVKSWLASGNETKSDDVSRVMGTEVREAVGVFGAFDRWDAMVAKVPLQTFDIDKIPETSNDIKQILISSPKVCLEEPPFCFLSQTQGAVDLVLGCSLRYMSENELISTKKEFIIQSIEIIKQHGATLACSLGDLLDSC</sequence>
<proteinExistence type="predicted"/>
<name>A0ACC0N5P7_RHOML</name>
<comment type="caution">
    <text evidence="1">The sequence shown here is derived from an EMBL/GenBank/DDBJ whole genome shotgun (WGS) entry which is preliminary data.</text>
</comment>
<organism evidence="1 2">
    <name type="scientific">Rhododendron molle</name>
    <name type="common">Chinese azalea</name>
    <name type="synonym">Azalea mollis</name>
    <dbReference type="NCBI Taxonomy" id="49168"/>
    <lineage>
        <taxon>Eukaryota</taxon>
        <taxon>Viridiplantae</taxon>
        <taxon>Streptophyta</taxon>
        <taxon>Embryophyta</taxon>
        <taxon>Tracheophyta</taxon>
        <taxon>Spermatophyta</taxon>
        <taxon>Magnoliopsida</taxon>
        <taxon>eudicotyledons</taxon>
        <taxon>Gunneridae</taxon>
        <taxon>Pentapetalae</taxon>
        <taxon>asterids</taxon>
        <taxon>Ericales</taxon>
        <taxon>Ericaceae</taxon>
        <taxon>Ericoideae</taxon>
        <taxon>Rhodoreae</taxon>
        <taxon>Rhododendron</taxon>
    </lineage>
</organism>
<evidence type="ECO:0000313" key="2">
    <source>
        <dbReference type="Proteomes" id="UP001062846"/>
    </source>
</evidence>
<evidence type="ECO:0000313" key="1">
    <source>
        <dbReference type="EMBL" id="KAI8547903.1"/>
    </source>
</evidence>